<gene>
    <name evidence="4" type="ORF">GGQ72_004168</name>
</gene>
<dbReference type="RefSeq" id="WP_210300889.1">
    <property type="nucleotide sequence ID" value="NZ_CP049249.1"/>
</dbReference>
<dbReference type="EMBL" id="JACIEC010000009">
    <property type="protein sequence ID" value="MBB4145603.1"/>
    <property type="molecule type" value="Genomic_DNA"/>
</dbReference>
<evidence type="ECO:0000313" key="5">
    <source>
        <dbReference type="Proteomes" id="UP000519897"/>
    </source>
</evidence>
<dbReference type="SUPFAM" id="SSF52540">
    <property type="entry name" value="P-loop containing nucleoside triphosphate hydrolases"/>
    <property type="match status" value="1"/>
</dbReference>
<dbReference type="SMART" id="SM00382">
    <property type="entry name" value="AAA"/>
    <property type="match status" value="1"/>
</dbReference>
<evidence type="ECO:0000256" key="1">
    <source>
        <dbReference type="ARBA" id="ARBA00022741"/>
    </source>
</evidence>
<evidence type="ECO:0000313" key="4">
    <source>
        <dbReference type="EMBL" id="MBB4145603.1"/>
    </source>
</evidence>
<feature type="domain" description="ABC transporter" evidence="3">
    <location>
        <begin position="5"/>
        <end position="231"/>
    </location>
</feature>
<keyword evidence="2" id="KW-0067">ATP-binding</keyword>
<organism evidence="4 5">
    <name type="scientific">Rhizobium rhizoryzae</name>
    <dbReference type="NCBI Taxonomy" id="451876"/>
    <lineage>
        <taxon>Bacteria</taxon>
        <taxon>Pseudomonadati</taxon>
        <taxon>Pseudomonadota</taxon>
        <taxon>Alphaproteobacteria</taxon>
        <taxon>Hyphomicrobiales</taxon>
        <taxon>Rhizobiaceae</taxon>
        <taxon>Rhizobium/Agrobacterium group</taxon>
        <taxon>Rhizobium</taxon>
    </lineage>
</organism>
<keyword evidence="5" id="KW-1185">Reference proteome</keyword>
<dbReference type="InterPro" id="IPR003593">
    <property type="entry name" value="AAA+_ATPase"/>
</dbReference>
<proteinExistence type="predicted"/>
<dbReference type="Proteomes" id="UP000519897">
    <property type="component" value="Unassembled WGS sequence"/>
</dbReference>
<dbReference type="AlphaFoldDB" id="A0A7W6PSI3"/>
<dbReference type="PROSITE" id="PS50893">
    <property type="entry name" value="ABC_TRANSPORTER_2"/>
    <property type="match status" value="1"/>
</dbReference>
<sequence length="312" mass="34024">MTGRLVLRDVSVVAGKKHILSDVTVSLPAGQIVALIGPNGAGKSTLLGAISGVVSSTGSVLWNAQVVSVHDLGYMPQHCQVTADLTVLEVIPLGRHEQLGWRVDPSIVEASARILSQFGIADLAERKVSTLSGGQQQLALLAQRLLRKPPLLLLDEATSALDMRHQIHVLKVVKDYVARTQALVLIAIHDLNFAARHCDSVMLLADGKIERPRLFRRYRDAGRPANLLRYRGGVSQNPIGGDCHRPHGFSPHNRTSLSGGGNDMKHLKAKLLAIAIATIATVSPALAQIMETTLRCRWRRNPQIPRWLSLRR</sequence>
<name>A0A7W6PSI3_9HYPH</name>
<accession>A0A7W6PSI3</accession>
<dbReference type="Pfam" id="PF00005">
    <property type="entry name" value="ABC_tran"/>
    <property type="match status" value="1"/>
</dbReference>
<evidence type="ECO:0000259" key="3">
    <source>
        <dbReference type="PROSITE" id="PS50893"/>
    </source>
</evidence>
<dbReference type="GO" id="GO:0016887">
    <property type="term" value="F:ATP hydrolysis activity"/>
    <property type="evidence" value="ECO:0007669"/>
    <property type="project" value="InterPro"/>
</dbReference>
<protein>
    <submittedName>
        <fullName evidence="4">ABC-type cobalamin/Fe3+-siderophores transport system ATPase subunit</fullName>
    </submittedName>
</protein>
<dbReference type="PANTHER" id="PTHR42794">
    <property type="entry name" value="HEMIN IMPORT ATP-BINDING PROTEIN HMUV"/>
    <property type="match status" value="1"/>
</dbReference>
<dbReference type="GO" id="GO:0005524">
    <property type="term" value="F:ATP binding"/>
    <property type="evidence" value="ECO:0007669"/>
    <property type="project" value="UniProtKB-KW"/>
</dbReference>
<keyword evidence="1" id="KW-0547">Nucleotide-binding</keyword>
<comment type="caution">
    <text evidence="4">The sequence shown here is derived from an EMBL/GenBank/DDBJ whole genome shotgun (WGS) entry which is preliminary data.</text>
</comment>
<dbReference type="InterPro" id="IPR027417">
    <property type="entry name" value="P-loop_NTPase"/>
</dbReference>
<reference evidence="4 5" key="1">
    <citation type="submission" date="2020-08" db="EMBL/GenBank/DDBJ databases">
        <title>Genomic Encyclopedia of Type Strains, Phase IV (KMG-IV): sequencing the most valuable type-strain genomes for metagenomic binning, comparative biology and taxonomic classification.</title>
        <authorList>
            <person name="Goeker M."/>
        </authorList>
    </citation>
    <scope>NUCLEOTIDE SEQUENCE [LARGE SCALE GENOMIC DNA]</scope>
    <source>
        <strain evidence="4 5">DSM 29514</strain>
    </source>
</reference>
<dbReference type="PANTHER" id="PTHR42794:SF2">
    <property type="entry name" value="ABC TRANSPORTER ATP-BINDING PROTEIN"/>
    <property type="match status" value="1"/>
</dbReference>
<evidence type="ECO:0000256" key="2">
    <source>
        <dbReference type="ARBA" id="ARBA00022840"/>
    </source>
</evidence>
<dbReference type="Gene3D" id="3.40.50.300">
    <property type="entry name" value="P-loop containing nucleotide triphosphate hydrolases"/>
    <property type="match status" value="1"/>
</dbReference>
<dbReference type="InterPro" id="IPR003439">
    <property type="entry name" value="ABC_transporter-like_ATP-bd"/>
</dbReference>